<dbReference type="UniPathway" id="UPA00057">
    <property type="reaction ID" value="UER00098"/>
</dbReference>
<keyword evidence="6" id="KW-0067">ATP-binding</keyword>
<keyword evidence="7" id="KW-0460">Magnesium</keyword>
<comment type="pathway">
    <text evidence="9">Isoprenoid biosynthesis; isopentenyl diphosphate biosynthesis via mevalonate pathway; isopentenyl diphosphate from (R)-mevalonate: step 1/3.</text>
</comment>
<dbReference type="Proteomes" id="UP000027855">
    <property type="component" value="Unassembled WGS sequence"/>
</dbReference>
<evidence type="ECO:0000259" key="11">
    <source>
        <dbReference type="Pfam" id="PF08544"/>
    </source>
</evidence>
<dbReference type="SUPFAM" id="SSF55060">
    <property type="entry name" value="GHMP Kinase, C-terminal domain"/>
    <property type="match status" value="1"/>
</dbReference>
<evidence type="ECO:0000256" key="1">
    <source>
        <dbReference type="ARBA" id="ARBA00022490"/>
    </source>
</evidence>
<gene>
    <name evidence="12" type="ORF">DL07_02810</name>
</gene>
<dbReference type="GO" id="GO:0004496">
    <property type="term" value="F:mevalonate kinase activity"/>
    <property type="evidence" value="ECO:0007669"/>
    <property type="project" value="InterPro"/>
</dbReference>
<sequence length="292" mass="31079">MTKKVGVGKAHSKIILMGEHSVVYGHPALALPLKDIEVVCQIQAAETPLTLKAQDPLTTAIFSALNYLEIKNQPISYAIKSSVPEKRGMGSSAAVAIAAIRAVFDYFDQELSQETLEMLVHQAETIAHSKPSGLDAKTCLSDQAISFTRNIGFKEIEVNLGAYLVIADTGIHGNTREAVEKVEAIGLDALSDLNQLGELSKKAERALKAKDQKLLGQLMSQAHNHLKSLGVSCDLSDLLVATALEHGALGAKMSGGGLGGCIIALTSTKDQARTIAKKLQEKGAVNTWIESL</sequence>
<dbReference type="NCBIfam" id="TIGR00549">
    <property type="entry name" value="mevalon_kin"/>
    <property type="match status" value="1"/>
</dbReference>
<dbReference type="InterPro" id="IPR013750">
    <property type="entry name" value="GHMP_kinase_C_dom"/>
</dbReference>
<dbReference type="InterPro" id="IPR006205">
    <property type="entry name" value="Mev_gal_kin"/>
</dbReference>
<keyword evidence="2" id="KW-0444">Lipid biosynthesis</keyword>
<dbReference type="Gene3D" id="3.30.230.10">
    <property type="match status" value="1"/>
</dbReference>
<evidence type="ECO:0000256" key="3">
    <source>
        <dbReference type="ARBA" id="ARBA00022679"/>
    </source>
</evidence>
<dbReference type="EMBL" id="JJMT01000014">
    <property type="protein sequence ID" value="KEO45146.1"/>
    <property type="molecule type" value="Genomic_DNA"/>
</dbReference>
<evidence type="ECO:0000256" key="4">
    <source>
        <dbReference type="ARBA" id="ARBA00022741"/>
    </source>
</evidence>
<keyword evidence="8" id="KW-0443">Lipid metabolism</keyword>
<organism evidence="12 13">
    <name type="scientific">Streptococcus salivarius</name>
    <dbReference type="NCBI Taxonomy" id="1304"/>
    <lineage>
        <taxon>Bacteria</taxon>
        <taxon>Bacillati</taxon>
        <taxon>Bacillota</taxon>
        <taxon>Bacilli</taxon>
        <taxon>Lactobacillales</taxon>
        <taxon>Streptococcaceae</taxon>
        <taxon>Streptococcus</taxon>
    </lineage>
</organism>
<name>A0A074IY33_STRSL</name>
<evidence type="ECO:0000256" key="5">
    <source>
        <dbReference type="ARBA" id="ARBA00022777"/>
    </source>
</evidence>
<evidence type="ECO:0000256" key="2">
    <source>
        <dbReference type="ARBA" id="ARBA00022516"/>
    </source>
</evidence>
<evidence type="ECO:0000313" key="13">
    <source>
        <dbReference type="Proteomes" id="UP000027855"/>
    </source>
</evidence>
<dbReference type="Pfam" id="PF08544">
    <property type="entry name" value="GHMP_kinases_C"/>
    <property type="match status" value="1"/>
</dbReference>
<dbReference type="PANTHER" id="PTHR43290">
    <property type="entry name" value="MEVALONATE KINASE"/>
    <property type="match status" value="1"/>
</dbReference>
<dbReference type="PANTHER" id="PTHR43290:SF2">
    <property type="entry name" value="MEVALONATE KINASE"/>
    <property type="match status" value="1"/>
</dbReference>
<evidence type="ECO:0000256" key="8">
    <source>
        <dbReference type="ARBA" id="ARBA00023098"/>
    </source>
</evidence>
<evidence type="ECO:0000313" key="12">
    <source>
        <dbReference type="EMBL" id="KEO45146.1"/>
    </source>
</evidence>
<keyword evidence="4" id="KW-0547">Nucleotide-binding</keyword>
<dbReference type="AlphaFoldDB" id="A0A074IY33"/>
<dbReference type="InterPro" id="IPR020568">
    <property type="entry name" value="Ribosomal_Su5_D2-typ_SF"/>
</dbReference>
<dbReference type="InterPro" id="IPR006204">
    <property type="entry name" value="GHMP_kinase_N_dom"/>
</dbReference>
<dbReference type="SUPFAM" id="SSF54211">
    <property type="entry name" value="Ribosomal protein S5 domain 2-like"/>
    <property type="match status" value="1"/>
</dbReference>
<keyword evidence="1" id="KW-0963">Cytoplasm</keyword>
<dbReference type="RefSeq" id="WP_037602056.1">
    <property type="nucleotide sequence ID" value="NZ_JADMQU010000012.1"/>
</dbReference>
<dbReference type="PRINTS" id="PR00959">
    <property type="entry name" value="MEVGALKINASE"/>
</dbReference>
<feature type="domain" description="GHMP kinase C-terminal" evidence="11">
    <location>
        <begin position="204"/>
        <end position="284"/>
    </location>
</feature>
<keyword evidence="5 12" id="KW-0418">Kinase</keyword>
<evidence type="ECO:0000256" key="9">
    <source>
        <dbReference type="ARBA" id="ARBA00029438"/>
    </source>
</evidence>
<dbReference type="Pfam" id="PF00288">
    <property type="entry name" value="GHMP_kinases_N"/>
    <property type="match status" value="1"/>
</dbReference>
<comment type="caution">
    <text evidence="12">The sequence shown here is derived from an EMBL/GenBank/DDBJ whole genome shotgun (WGS) entry which is preliminary data.</text>
</comment>
<dbReference type="InterPro" id="IPR014721">
    <property type="entry name" value="Ribsml_uS5_D2-typ_fold_subgr"/>
</dbReference>
<feature type="domain" description="GHMP kinase N-terminal" evidence="10">
    <location>
        <begin position="64"/>
        <end position="139"/>
    </location>
</feature>
<dbReference type="GO" id="GO:0019287">
    <property type="term" value="P:isopentenyl diphosphate biosynthetic process, mevalonate pathway"/>
    <property type="evidence" value="ECO:0007669"/>
    <property type="project" value="UniProtKB-UniPathway"/>
</dbReference>
<evidence type="ECO:0000256" key="7">
    <source>
        <dbReference type="ARBA" id="ARBA00022842"/>
    </source>
</evidence>
<dbReference type="GO" id="GO:0005829">
    <property type="term" value="C:cytosol"/>
    <property type="evidence" value="ECO:0007669"/>
    <property type="project" value="TreeGrafter"/>
</dbReference>
<protein>
    <submittedName>
        <fullName evidence="12">Mevalonate kinase</fullName>
    </submittedName>
</protein>
<dbReference type="InterPro" id="IPR036554">
    <property type="entry name" value="GHMP_kinase_C_sf"/>
</dbReference>
<evidence type="ECO:0000259" key="10">
    <source>
        <dbReference type="Pfam" id="PF00288"/>
    </source>
</evidence>
<dbReference type="Gene3D" id="3.30.70.890">
    <property type="entry name" value="GHMP kinase, C-terminal domain"/>
    <property type="match status" value="1"/>
</dbReference>
<reference evidence="12 13" key="1">
    <citation type="submission" date="2014-04" db="EMBL/GenBank/DDBJ databases">
        <title>Variable characteristics of bacteriocin-producing Streptococcus salivarius strains isolated from Malaysian subjects.</title>
        <authorList>
            <person name="Philip K."/>
            <person name="Barbour A."/>
        </authorList>
    </citation>
    <scope>NUCLEOTIDE SEQUENCE [LARGE SCALE GENOMIC DNA]</scope>
    <source>
        <strain evidence="12 13">NU10</strain>
    </source>
</reference>
<accession>A0A074IY33</accession>
<dbReference type="GO" id="GO:0005524">
    <property type="term" value="F:ATP binding"/>
    <property type="evidence" value="ECO:0007669"/>
    <property type="project" value="UniProtKB-KW"/>
</dbReference>
<proteinExistence type="predicted"/>
<keyword evidence="3" id="KW-0808">Transferase</keyword>
<evidence type="ECO:0000256" key="6">
    <source>
        <dbReference type="ARBA" id="ARBA00022840"/>
    </source>
</evidence>